<keyword evidence="4" id="KW-1185">Reference proteome</keyword>
<reference evidence="3 4" key="1">
    <citation type="submission" date="2023-09" db="EMBL/GenBank/DDBJ databases">
        <title>Nesidiocoris tenuis whole genome shotgun sequence.</title>
        <authorList>
            <person name="Shibata T."/>
            <person name="Shimoda M."/>
            <person name="Kobayashi T."/>
            <person name="Uehara T."/>
        </authorList>
    </citation>
    <scope>NUCLEOTIDE SEQUENCE [LARGE SCALE GENOMIC DNA]</scope>
    <source>
        <strain evidence="3 4">Japan</strain>
    </source>
</reference>
<dbReference type="SUPFAM" id="SSF55315">
    <property type="entry name" value="L30e-like"/>
    <property type="match status" value="1"/>
</dbReference>
<gene>
    <name evidence="3" type="ORF">NTJ_11751</name>
</gene>
<proteinExistence type="predicted"/>
<sequence length="463" mass="51715">MEKSLNFRKVVVGSSDSGSAKPSQNRWPKLGDRSNPKKVSLHSDCMTQNVELPRISAEGIGKLNASEFPTLGKKADVRLPSRNPQKNENSTDARTTNKNQKGALQSMKKKKIKHSSPFLVDICDIIQMSALKTQRKCNPVVPAVKKSSKTRRKVITGNRLDSEAPKRLHKGKCREWKPRFMSKTKKTFCASWKIRVSRIPFSREMLKFKEDFGQAMKSGPIDVEGLASKLSVVDLDGGGADDKESRNVPTPDEETASNAAKDIIHNKKFRPYCTNIVTCDLKENAARLVETLRRFQDRAHAKDEIKARMRKRYVCGFRESKKFLAADRVKMLIVATNLDILEGLPSMAILNSLTELANEKEVPVVFAGSAQNIAYWSMKKGKISVLAVMNYEGADDLYQRVLTSWSQAKSDYSKLLGKLVENSSKVETPSVEPIGTSAEEKIAEVLLNELKDCLAEKPQAPED</sequence>
<dbReference type="Gene3D" id="3.30.1330.30">
    <property type="match status" value="1"/>
</dbReference>
<organism evidence="3 4">
    <name type="scientific">Nesidiocoris tenuis</name>
    <dbReference type="NCBI Taxonomy" id="355587"/>
    <lineage>
        <taxon>Eukaryota</taxon>
        <taxon>Metazoa</taxon>
        <taxon>Ecdysozoa</taxon>
        <taxon>Arthropoda</taxon>
        <taxon>Hexapoda</taxon>
        <taxon>Insecta</taxon>
        <taxon>Pterygota</taxon>
        <taxon>Neoptera</taxon>
        <taxon>Paraneoptera</taxon>
        <taxon>Hemiptera</taxon>
        <taxon>Heteroptera</taxon>
        <taxon>Panheteroptera</taxon>
        <taxon>Cimicomorpha</taxon>
        <taxon>Miridae</taxon>
        <taxon>Dicyphina</taxon>
        <taxon>Nesidiocoris</taxon>
    </lineage>
</organism>
<dbReference type="Proteomes" id="UP001307889">
    <property type="component" value="Chromosome 10"/>
</dbReference>
<dbReference type="InterPro" id="IPR029064">
    <property type="entry name" value="Ribosomal_eL30-like_sf"/>
</dbReference>
<evidence type="ECO:0000313" key="4">
    <source>
        <dbReference type="Proteomes" id="UP001307889"/>
    </source>
</evidence>
<name>A0ABN7B3F6_9HEMI</name>
<evidence type="ECO:0000313" key="3">
    <source>
        <dbReference type="EMBL" id="BES98936.1"/>
    </source>
</evidence>
<feature type="region of interest" description="Disordered" evidence="1">
    <location>
        <begin position="71"/>
        <end position="110"/>
    </location>
</feature>
<dbReference type="PANTHER" id="PTHR13284:SF4">
    <property type="entry name" value="C2H2-TYPE DOMAIN-CONTAINING PROTEIN"/>
    <property type="match status" value="1"/>
</dbReference>
<evidence type="ECO:0000256" key="1">
    <source>
        <dbReference type="SAM" id="MobiDB-lite"/>
    </source>
</evidence>
<dbReference type="EMBL" id="AP028918">
    <property type="protein sequence ID" value="BES98936.1"/>
    <property type="molecule type" value="Genomic_DNA"/>
</dbReference>
<evidence type="ECO:0000259" key="2">
    <source>
        <dbReference type="Pfam" id="PF01248"/>
    </source>
</evidence>
<dbReference type="InterPro" id="IPR040051">
    <property type="entry name" value="SECISBP2"/>
</dbReference>
<dbReference type="InterPro" id="IPR004038">
    <property type="entry name" value="Ribosomal_eL8/eL30/eS12/Gad45"/>
</dbReference>
<feature type="compositionally biased region" description="Polar residues" evidence="1">
    <location>
        <begin position="14"/>
        <end position="26"/>
    </location>
</feature>
<feature type="region of interest" description="Disordered" evidence="1">
    <location>
        <begin position="1"/>
        <end position="43"/>
    </location>
</feature>
<feature type="compositionally biased region" description="Polar residues" evidence="1">
    <location>
        <begin position="82"/>
        <end position="103"/>
    </location>
</feature>
<accession>A0ABN7B3F6</accession>
<dbReference type="Pfam" id="PF01248">
    <property type="entry name" value="Ribosomal_L7Ae"/>
    <property type="match status" value="1"/>
</dbReference>
<feature type="region of interest" description="Disordered" evidence="1">
    <location>
        <begin position="237"/>
        <end position="257"/>
    </location>
</feature>
<feature type="domain" description="Ribosomal protein eL8/eL30/eS12/Gadd45" evidence="2">
    <location>
        <begin position="304"/>
        <end position="397"/>
    </location>
</feature>
<protein>
    <recommendedName>
        <fullName evidence="2">Ribosomal protein eL8/eL30/eS12/Gadd45 domain-containing protein</fullName>
    </recommendedName>
</protein>
<dbReference type="PANTHER" id="PTHR13284">
    <property type="entry name" value="GH01354P"/>
    <property type="match status" value="1"/>
</dbReference>